<evidence type="ECO:0000313" key="2">
    <source>
        <dbReference type="Proteomes" id="UP000295294"/>
    </source>
</evidence>
<dbReference type="AlphaFoldDB" id="A0A4P7LR81"/>
<reference evidence="1 2" key="1">
    <citation type="submission" date="2019-03" db="EMBL/GenBank/DDBJ databases">
        <title>Efficiently degradation of phenoxyalkanoic acid herbicides by Cupriavidus oxalaticus strain X32.</title>
        <authorList>
            <person name="Sheng X."/>
        </authorList>
    </citation>
    <scope>NUCLEOTIDE SEQUENCE [LARGE SCALE GENOMIC DNA]</scope>
    <source>
        <strain evidence="1 2">X32</strain>
        <plasmid evidence="1 2">unnamed3</plasmid>
    </source>
</reference>
<organism evidence="1 2">
    <name type="scientific">Cupriavidus oxalaticus</name>
    <dbReference type="NCBI Taxonomy" id="96344"/>
    <lineage>
        <taxon>Bacteria</taxon>
        <taxon>Pseudomonadati</taxon>
        <taxon>Pseudomonadota</taxon>
        <taxon>Betaproteobacteria</taxon>
        <taxon>Burkholderiales</taxon>
        <taxon>Burkholderiaceae</taxon>
        <taxon>Cupriavidus</taxon>
    </lineage>
</organism>
<protein>
    <submittedName>
        <fullName evidence="1">Uncharacterized protein</fullName>
    </submittedName>
</protein>
<gene>
    <name evidence="1" type="ORF">E0W60_34470</name>
</gene>
<geneLocation type="plasmid" evidence="1">
    <name>unnamed3</name>
</geneLocation>
<sequence length="275" mass="28700">MSLIIRVKGANFANTDRPKLAPYRYGFPRTNMVALHLMEEGANDVQHAGSFLDSSGNNNHATLKSGWTQPTKRSQGMELAAGGAAVLAPYTFGSKFTFIVAVKGPAEPTPAATRYPFQFGPAQCVPASPALGAVNTADPGSTFVNCEHKTDGLSNFALFNTNGFAGGTTRRAIQPSAAGRINTPILIGVTYDSVTGVCVAKSGSSTVTWTQTGRFVATDQVSFGWIPYSASTSPIAGGNLYLAGMWADSSVALLDEVLGVARARITARGVALSSD</sequence>
<dbReference type="EMBL" id="CP038638">
    <property type="protein sequence ID" value="QBY56163.1"/>
    <property type="molecule type" value="Genomic_DNA"/>
</dbReference>
<dbReference type="RefSeq" id="WP_135707328.1">
    <property type="nucleotide sequence ID" value="NZ_CP038638.1"/>
</dbReference>
<accession>A0A4P7LR81</accession>
<dbReference type="Proteomes" id="UP000295294">
    <property type="component" value="Plasmid unnamed3"/>
</dbReference>
<dbReference type="KEGG" id="cox:E0W60_34470"/>
<keyword evidence="1" id="KW-0614">Plasmid</keyword>
<evidence type="ECO:0000313" key="1">
    <source>
        <dbReference type="EMBL" id="QBY56163.1"/>
    </source>
</evidence>
<name>A0A4P7LR81_9BURK</name>
<proteinExistence type="predicted"/>